<name>A0AAN4Z788_9BILA</name>
<feature type="non-terminal residue" evidence="13">
    <location>
        <position position="1"/>
    </location>
</feature>
<comment type="subcellular location">
    <subcellularLocation>
        <location evidence="1">Membrane</location>
        <topology evidence="1">Single-pass membrane protein</topology>
    </subcellularLocation>
</comment>
<evidence type="ECO:0000259" key="12">
    <source>
        <dbReference type="PROSITE" id="PS50268"/>
    </source>
</evidence>
<dbReference type="SMART" id="SM00112">
    <property type="entry name" value="CA"/>
    <property type="match status" value="3"/>
</dbReference>
<dbReference type="GO" id="GO:0045296">
    <property type="term" value="F:cadherin binding"/>
    <property type="evidence" value="ECO:0007669"/>
    <property type="project" value="TreeGrafter"/>
</dbReference>
<evidence type="ECO:0000256" key="11">
    <source>
        <dbReference type="SAM" id="SignalP"/>
    </source>
</evidence>
<keyword evidence="3 11" id="KW-0732">Signal</keyword>
<reference evidence="14" key="1">
    <citation type="submission" date="2022-10" db="EMBL/GenBank/DDBJ databases">
        <title>Genome assembly of Pristionchus species.</title>
        <authorList>
            <person name="Yoshida K."/>
            <person name="Sommer R.J."/>
        </authorList>
    </citation>
    <scope>NUCLEOTIDE SEQUENCE [LARGE SCALE GENOMIC DNA]</scope>
    <source>
        <strain evidence="14">RS5460</strain>
    </source>
</reference>
<dbReference type="PANTHER" id="PTHR24027">
    <property type="entry name" value="CADHERIN-23"/>
    <property type="match status" value="1"/>
</dbReference>
<protein>
    <recommendedName>
        <fullName evidence="12">Cadherin domain-containing protein</fullName>
    </recommendedName>
</protein>
<dbReference type="SUPFAM" id="SSF49313">
    <property type="entry name" value="Cadherin-like"/>
    <property type="match status" value="3"/>
</dbReference>
<dbReference type="GO" id="GO:0005509">
    <property type="term" value="F:calcium ion binding"/>
    <property type="evidence" value="ECO:0007669"/>
    <property type="project" value="UniProtKB-UniRule"/>
</dbReference>
<proteinExistence type="predicted"/>
<accession>A0AAN4Z788</accession>
<evidence type="ECO:0000256" key="9">
    <source>
        <dbReference type="SAM" id="MobiDB-lite"/>
    </source>
</evidence>
<dbReference type="EMBL" id="BTRK01000001">
    <property type="protein sequence ID" value="GMR32622.1"/>
    <property type="molecule type" value="Genomic_DNA"/>
</dbReference>
<organism evidence="13 14">
    <name type="scientific">Pristionchus mayeri</name>
    <dbReference type="NCBI Taxonomy" id="1317129"/>
    <lineage>
        <taxon>Eukaryota</taxon>
        <taxon>Metazoa</taxon>
        <taxon>Ecdysozoa</taxon>
        <taxon>Nematoda</taxon>
        <taxon>Chromadorea</taxon>
        <taxon>Rhabditida</taxon>
        <taxon>Rhabditina</taxon>
        <taxon>Diplogasteromorpha</taxon>
        <taxon>Diplogasteroidea</taxon>
        <taxon>Neodiplogasteridae</taxon>
        <taxon>Pristionchus</taxon>
    </lineage>
</organism>
<keyword evidence="2 10" id="KW-0812">Transmembrane</keyword>
<comment type="caution">
    <text evidence="13">The sequence shown here is derived from an EMBL/GenBank/DDBJ whole genome shotgun (WGS) entry which is preliminary data.</text>
</comment>
<evidence type="ECO:0000256" key="5">
    <source>
        <dbReference type="ARBA" id="ARBA00022837"/>
    </source>
</evidence>
<dbReference type="CDD" id="cd11304">
    <property type="entry name" value="Cadherin_repeat"/>
    <property type="match status" value="2"/>
</dbReference>
<evidence type="ECO:0000256" key="10">
    <source>
        <dbReference type="SAM" id="Phobius"/>
    </source>
</evidence>
<gene>
    <name evidence="13" type="ORF">PMAYCL1PPCAC_02817</name>
</gene>
<dbReference type="Gene3D" id="2.60.40.60">
    <property type="entry name" value="Cadherins"/>
    <property type="match status" value="3"/>
</dbReference>
<dbReference type="InterPro" id="IPR039808">
    <property type="entry name" value="Cadherin"/>
</dbReference>
<feature type="signal peptide" evidence="11">
    <location>
        <begin position="1"/>
        <end position="17"/>
    </location>
</feature>
<sequence>GFHLVWLLYLLPSLSLSCLLEDGRSAVYLSVFEDLRPGELIGTLPIKGDLHGNKDGIHLRLVKGNEIVELKEKELVLKKPLDREEGASKFDALVECSMDDPRSDFTKLNISVFVLVKDVNDNAPVFDQEKSSIEIPEELPVGTMVFANFEALDADQSGPNSLVHYSIVNEGPHGDLLKIIDPEKPIVVINKRLDYEAPLHSFEVEIEATDNGEKPLRTRVPLHVTVKDMDDLPPRFDSLYHYAKMVTNGQLVVIPPIHAEDGDALNAPIKYRLAGELASHFSIDGDGSVRIRSNPPPPLATLFIHAYEEGNESMNATAFLHVDLLPTLQFEHDRYSAQIQTDISPNTFITQVRAIARNENSNVKYSIEDADAVVSVDERFGKILFKGAREGKPRPTGSIIYTIQANDGKQMARTRLALQFSPESPCQGGIKFDQESYEMQLGANNFIGEVSLAARSQPATMRLLNLNNYFSLDNAGRLTLSPSGIPPCDYCELIVSATDKEGRVALTKVVVHNLSPSMSTTGMLSILLLVVVILLLILLTLFVCRRISYARSTKDEDALSQLYGLRRKTSSLRKEKKEQTTVPSGTIVEDGDGGLCYVINSDTKTTSSPSSTTKSSLPSSSLAGPTSPISRSPTYRSSAPVSGARLVPITVTSHDGAPTVYF</sequence>
<dbReference type="GO" id="GO:0016342">
    <property type="term" value="C:catenin complex"/>
    <property type="evidence" value="ECO:0007669"/>
    <property type="project" value="TreeGrafter"/>
</dbReference>
<dbReference type="AlphaFoldDB" id="A0AAN4Z788"/>
<evidence type="ECO:0000256" key="7">
    <source>
        <dbReference type="ARBA" id="ARBA00023136"/>
    </source>
</evidence>
<dbReference type="PANTHER" id="PTHR24027:SF422">
    <property type="entry name" value="CADHERIN DOMAIN-CONTAINING PROTEIN"/>
    <property type="match status" value="1"/>
</dbReference>
<dbReference type="GO" id="GO:0008013">
    <property type="term" value="F:beta-catenin binding"/>
    <property type="evidence" value="ECO:0007669"/>
    <property type="project" value="TreeGrafter"/>
</dbReference>
<feature type="compositionally biased region" description="Polar residues" evidence="9">
    <location>
        <begin position="629"/>
        <end position="640"/>
    </location>
</feature>
<feature type="domain" description="Cadherin" evidence="12">
    <location>
        <begin position="23"/>
        <end position="126"/>
    </location>
</feature>
<keyword evidence="4" id="KW-0677">Repeat</keyword>
<evidence type="ECO:0000256" key="1">
    <source>
        <dbReference type="ARBA" id="ARBA00004167"/>
    </source>
</evidence>
<dbReference type="GO" id="GO:0016477">
    <property type="term" value="P:cell migration"/>
    <property type="evidence" value="ECO:0007669"/>
    <property type="project" value="TreeGrafter"/>
</dbReference>
<evidence type="ECO:0000313" key="14">
    <source>
        <dbReference type="Proteomes" id="UP001328107"/>
    </source>
</evidence>
<evidence type="ECO:0000256" key="6">
    <source>
        <dbReference type="ARBA" id="ARBA00022989"/>
    </source>
</evidence>
<dbReference type="Pfam" id="PF00028">
    <property type="entry name" value="Cadherin"/>
    <property type="match status" value="1"/>
</dbReference>
<keyword evidence="5 8" id="KW-0106">Calcium</keyword>
<feature type="chain" id="PRO_5042818582" description="Cadherin domain-containing protein" evidence="11">
    <location>
        <begin position="18"/>
        <end position="662"/>
    </location>
</feature>
<evidence type="ECO:0000313" key="13">
    <source>
        <dbReference type="EMBL" id="GMR32622.1"/>
    </source>
</evidence>
<dbReference type="Proteomes" id="UP001328107">
    <property type="component" value="Unassembled WGS sequence"/>
</dbReference>
<feature type="domain" description="Cadherin" evidence="12">
    <location>
        <begin position="127"/>
        <end position="236"/>
    </location>
</feature>
<evidence type="ECO:0000256" key="4">
    <source>
        <dbReference type="ARBA" id="ARBA00022737"/>
    </source>
</evidence>
<dbReference type="GO" id="GO:0007156">
    <property type="term" value="P:homophilic cell adhesion via plasma membrane adhesion molecules"/>
    <property type="evidence" value="ECO:0007669"/>
    <property type="project" value="InterPro"/>
</dbReference>
<dbReference type="PROSITE" id="PS50268">
    <property type="entry name" value="CADHERIN_2"/>
    <property type="match status" value="2"/>
</dbReference>
<feature type="transmembrane region" description="Helical" evidence="10">
    <location>
        <begin position="523"/>
        <end position="544"/>
    </location>
</feature>
<evidence type="ECO:0000256" key="2">
    <source>
        <dbReference type="ARBA" id="ARBA00022692"/>
    </source>
</evidence>
<evidence type="ECO:0000256" key="3">
    <source>
        <dbReference type="ARBA" id="ARBA00022729"/>
    </source>
</evidence>
<dbReference type="InterPro" id="IPR015919">
    <property type="entry name" value="Cadherin-like_sf"/>
</dbReference>
<dbReference type="InterPro" id="IPR020894">
    <property type="entry name" value="Cadherin_CS"/>
</dbReference>
<feature type="region of interest" description="Disordered" evidence="9">
    <location>
        <begin position="602"/>
        <end position="641"/>
    </location>
</feature>
<dbReference type="PROSITE" id="PS00232">
    <property type="entry name" value="CADHERIN_1"/>
    <property type="match status" value="1"/>
</dbReference>
<feature type="compositionally biased region" description="Low complexity" evidence="9">
    <location>
        <begin position="602"/>
        <end position="628"/>
    </location>
</feature>
<dbReference type="PRINTS" id="PR00205">
    <property type="entry name" value="CADHERIN"/>
</dbReference>
<dbReference type="InterPro" id="IPR002126">
    <property type="entry name" value="Cadherin-like_dom"/>
</dbReference>
<keyword evidence="7 10" id="KW-0472">Membrane</keyword>
<evidence type="ECO:0000256" key="8">
    <source>
        <dbReference type="PROSITE-ProRule" id="PRU00043"/>
    </source>
</evidence>
<keyword evidence="6 10" id="KW-1133">Transmembrane helix</keyword>
<keyword evidence="14" id="KW-1185">Reference proteome</keyword>